<accession>A0A7V9Z881</accession>
<gene>
    <name evidence="1" type="ORF">HNR31_002565</name>
</gene>
<comment type="caution">
    <text evidence="1">The sequence shown here is derived from an EMBL/GenBank/DDBJ whole genome shotgun (WGS) entry which is preliminary data.</text>
</comment>
<dbReference type="EMBL" id="JACDUT010000007">
    <property type="protein sequence ID" value="MBA2875775.1"/>
    <property type="molecule type" value="Genomic_DNA"/>
</dbReference>
<evidence type="ECO:0000313" key="1">
    <source>
        <dbReference type="EMBL" id="MBA2875775.1"/>
    </source>
</evidence>
<dbReference type="RefSeq" id="WP_220129514.1">
    <property type="nucleotide sequence ID" value="NZ_JACDUT010000007.1"/>
</dbReference>
<organism evidence="1 2">
    <name type="scientific">Thermaerobacillus caldiproteolyticus</name>
    <dbReference type="NCBI Taxonomy" id="247480"/>
    <lineage>
        <taxon>Bacteria</taxon>
        <taxon>Bacillati</taxon>
        <taxon>Bacillota</taxon>
        <taxon>Bacilli</taxon>
        <taxon>Bacillales</taxon>
        <taxon>Anoxybacillaceae</taxon>
        <taxon>Thermaerobacillus</taxon>
    </lineage>
</organism>
<reference evidence="1 2" key="1">
    <citation type="submission" date="2020-07" db="EMBL/GenBank/DDBJ databases">
        <title>Genomic Encyclopedia of Type Strains, Phase IV (KMG-IV): sequencing the most valuable type-strain genomes for metagenomic binning, comparative biology and taxonomic classification.</title>
        <authorList>
            <person name="Goeker M."/>
        </authorList>
    </citation>
    <scope>NUCLEOTIDE SEQUENCE [LARGE SCALE GENOMIC DNA]</scope>
    <source>
        <strain evidence="1 2">DSM 15730</strain>
    </source>
</reference>
<dbReference type="Proteomes" id="UP000523087">
    <property type="component" value="Unassembled WGS sequence"/>
</dbReference>
<dbReference type="AlphaFoldDB" id="A0A7V9Z881"/>
<protein>
    <submittedName>
        <fullName evidence="1">Uncharacterized protein</fullName>
    </submittedName>
</protein>
<sequence>MSILLSSACINRMMTQEDERVSILSVPLAVLDFNYTYDAAENSQNF</sequence>
<proteinExistence type="predicted"/>
<name>A0A7V9Z881_9BACL</name>
<evidence type="ECO:0000313" key="2">
    <source>
        <dbReference type="Proteomes" id="UP000523087"/>
    </source>
</evidence>
<keyword evidence="2" id="KW-1185">Reference proteome</keyword>